<feature type="chain" id="PRO_5016945589" evidence="1">
    <location>
        <begin position="22"/>
        <end position="43"/>
    </location>
</feature>
<gene>
    <name evidence="2" type="ORF">NCTC7295_01883</name>
</gene>
<name>A0A379S051_SALER</name>
<feature type="signal peptide" evidence="1">
    <location>
        <begin position="1"/>
        <end position="21"/>
    </location>
</feature>
<sequence>MKIILNVSVFLLNFMLNQAHAEVSDEQENFNIITKTMLKQIMN</sequence>
<keyword evidence="1" id="KW-0732">Signal</keyword>
<evidence type="ECO:0000313" key="3">
    <source>
        <dbReference type="Proteomes" id="UP000254124"/>
    </source>
</evidence>
<evidence type="ECO:0000256" key="1">
    <source>
        <dbReference type="SAM" id="SignalP"/>
    </source>
</evidence>
<accession>A0A379S051</accession>
<dbReference type="Proteomes" id="UP000254124">
    <property type="component" value="Unassembled WGS sequence"/>
</dbReference>
<dbReference type="AlphaFoldDB" id="A0A379S051"/>
<proteinExistence type="predicted"/>
<dbReference type="EMBL" id="UGWZ01000001">
    <property type="protein sequence ID" value="SUG14267.1"/>
    <property type="molecule type" value="Genomic_DNA"/>
</dbReference>
<evidence type="ECO:0000313" key="2">
    <source>
        <dbReference type="EMBL" id="SUG14267.1"/>
    </source>
</evidence>
<reference evidence="2 3" key="1">
    <citation type="submission" date="2018-06" db="EMBL/GenBank/DDBJ databases">
        <authorList>
            <consortium name="Pathogen Informatics"/>
            <person name="Doyle S."/>
        </authorList>
    </citation>
    <scope>NUCLEOTIDE SEQUENCE [LARGE SCALE GENOMIC DNA]</scope>
    <source>
        <strain evidence="2 3">NCTC7295</strain>
    </source>
</reference>
<organism evidence="2 3">
    <name type="scientific">Salmonella enterica subsp. arizonae</name>
    <dbReference type="NCBI Taxonomy" id="59203"/>
    <lineage>
        <taxon>Bacteria</taxon>
        <taxon>Pseudomonadati</taxon>
        <taxon>Pseudomonadota</taxon>
        <taxon>Gammaproteobacteria</taxon>
        <taxon>Enterobacterales</taxon>
        <taxon>Enterobacteriaceae</taxon>
        <taxon>Salmonella</taxon>
    </lineage>
</organism>
<protein>
    <submittedName>
        <fullName evidence="2">Uncharacterized protein</fullName>
    </submittedName>
</protein>